<evidence type="ECO:0000313" key="2">
    <source>
        <dbReference type="EMBL" id="GJS87314.1"/>
    </source>
</evidence>
<dbReference type="Proteomes" id="UP001151760">
    <property type="component" value="Unassembled WGS sequence"/>
</dbReference>
<evidence type="ECO:0000256" key="1">
    <source>
        <dbReference type="SAM" id="MobiDB-lite"/>
    </source>
</evidence>
<protein>
    <submittedName>
        <fullName evidence="2">Uncharacterized protein</fullName>
    </submittedName>
</protein>
<dbReference type="EMBL" id="BQNB010011188">
    <property type="protein sequence ID" value="GJS87314.1"/>
    <property type="molecule type" value="Genomic_DNA"/>
</dbReference>
<feature type="compositionally biased region" description="Basic and acidic residues" evidence="1">
    <location>
        <begin position="1"/>
        <end position="23"/>
    </location>
</feature>
<comment type="caution">
    <text evidence="2">The sequence shown here is derived from an EMBL/GenBank/DDBJ whole genome shotgun (WGS) entry which is preliminary data.</text>
</comment>
<reference evidence="2" key="2">
    <citation type="submission" date="2022-01" db="EMBL/GenBank/DDBJ databases">
        <authorList>
            <person name="Yamashiro T."/>
            <person name="Shiraishi A."/>
            <person name="Satake H."/>
            <person name="Nakayama K."/>
        </authorList>
    </citation>
    <scope>NUCLEOTIDE SEQUENCE</scope>
</reference>
<evidence type="ECO:0000313" key="3">
    <source>
        <dbReference type="Proteomes" id="UP001151760"/>
    </source>
</evidence>
<accession>A0ABQ4ZAT8</accession>
<keyword evidence="3" id="KW-1185">Reference proteome</keyword>
<proteinExistence type="predicted"/>
<name>A0ABQ4ZAT8_9ASTR</name>
<gene>
    <name evidence="2" type="ORF">Tco_0769950</name>
</gene>
<sequence>MERKLDEWEKSQDVSSEQTDRTDPPPPPQAHAEQVNVIFTRSGKFLSPVCEEPDFKHSSISFLRRDILGQME</sequence>
<reference evidence="2" key="1">
    <citation type="journal article" date="2022" name="Int. J. Mol. Sci.">
        <title>Draft Genome of Tanacetum Coccineum: Genomic Comparison of Closely Related Tanacetum-Family Plants.</title>
        <authorList>
            <person name="Yamashiro T."/>
            <person name="Shiraishi A."/>
            <person name="Nakayama K."/>
            <person name="Satake H."/>
        </authorList>
    </citation>
    <scope>NUCLEOTIDE SEQUENCE</scope>
</reference>
<feature type="region of interest" description="Disordered" evidence="1">
    <location>
        <begin position="1"/>
        <end position="33"/>
    </location>
</feature>
<organism evidence="2 3">
    <name type="scientific">Tanacetum coccineum</name>
    <dbReference type="NCBI Taxonomy" id="301880"/>
    <lineage>
        <taxon>Eukaryota</taxon>
        <taxon>Viridiplantae</taxon>
        <taxon>Streptophyta</taxon>
        <taxon>Embryophyta</taxon>
        <taxon>Tracheophyta</taxon>
        <taxon>Spermatophyta</taxon>
        <taxon>Magnoliopsida</taxon>
        <taxon>eudicotyledons</taxon>
        <taxon>Gunneridae</taxon>
        <taxon>Pentapetalae</taxon>
        <taxon>asterids</taxon>
        <taxon>campanulids</taxon>
        <taxon>Asterales</taxon>
        <taxon>Asteraceae</taxon>
        <taxon>Asteroideae</taxon>
        <taxon>Anthemideae</taxon>
        <taxon>Anthemidinae</taxon>
        <taxon>Tanacetum</taxon>
    </lineage>
</organism>